<evidence type="ECO:0000256" key="1">
    <source>
        <dbReference type="SAM" id="MobiDB-lite"/>
    </source>
</evidence>
<evidence type="ECO:0000313" key="3">
    <source>
        <dbReference type="Proteomes" id="UP000637578"/>
    </source>
</evidence>
<comment type="caution">
    <text evidence="2">The sequence shown here is derived from an EMBL/GenBank/DDBJ whole genome shotgun (WGS) entry which is preliminary data.</text>
</comment>
<dbReference type="Pfam" id="PF25690">
    <property type="entry name" value="Phage_gp49"/>
    <property type="match status" value="1"/>
</dbReference>
<organism evidence="2 3">
    <name type="scientific">Longimycelium tulufanense</name>
    <dbReference type="NCBI Taxonomy" id="907463"/>
    <lineage>
        <taxon>Bacteria</taxon>
        <taxon>Bacillati</taxon>
        <taxon>Actinomycetota</taxon>
        <taxon>Actinomycetes</taxon>
        <taxon>Pseudonocardiales</taxon>
        <taxon>Pseudonocardiaceae</taxon>
        <taxon>Longimycelium</taxon>
    </lineage>
</organism>
<dbReference type="EMBL" id="BMMK01000002">
    <property type="protein sequence ID" value="GGM39287.1"/>
    <property type="molecule type" value="Genomic_DNA"/>
</dbReference>
<feature type="compositionally biased region" description="Low complexity" evidence="1">
    <location>
        <begin position="1"/>
        <end position="35"/>
    </location>
</feature>
<accession>A0A8J3CAI0</accession>
<name>A0A8J3CAI0_9PSEU</name>
<sequence>MTFDPFADTAEPAAPAPTQEPWDEAPAPASTTPPDSDVHRVRITLKGGSGHDSPWVTIDGANIEDARAQIADKEALKALLDDVAKAGAYFARLGNGGSRLNMNGKPASQQRPPHQQAPGGQQRYCEHGPMVYKSGVGRNGKPWKAFDCPNSTCDRQWVN</sequence>
<protein>
    <submittedName>
        <fullName evidence="2">Uncharacterized protein</fullName>
    </submittedName>
</protein>
<dbReference type="AlphaFoldDB" id="A0A8J3CAI0"/>
<gene>
    <name evidence="2" type="ORF">GCM10012275_07750</name>
</gene>
<dbReference type="InterPro" id="IPR057999">
    <property type="entry name" value="Gp49"/>
</dbReference>
<feature type="region of interest" description="Disordered" evidence="1">
    <location>
        <begin position="95"/>
        <end position="122"/>
    </location>
</feature>
<proteinExistence type="predicted"/>
<evidence type="ECO:0000313" key="2">
    <source>
        <dbReference type="EMBL" id="GGM39287.1"/>
    </source>
</evidence>
<dbReference type="Proteomes" id="UP000637578">
    <property type="component" value="Unassembled WGS sequence"/>
</dbReference>
<feature type="compositionally biased region" description="Polar residues" evidence="1">
    <location>
        <begin position="98"/>
        <end position="113"/>
    </location>
</feature>
<reference evidence="2" key="1">
    <citation type="journal article" date="2014" name="Int. J. Syst. Evol. Microbiol.">
        <title>Complete genome sequence of Corynebacterium casei LMG S-19264T (=DSM 44701T), isolated from a smear-ripened cheese.</title>
        <authorList>
            <consortium name="US DOE Joint Genome Institute (JGI-PGF)"/>
            <person name="Walter F."/>
            <person name="Albersmeier A."/>
            <person name="Kalinowski J."/>
            <person name="Ruckert C."/>
        </authorList>
    </citation>
    <scope>NUCLEOTIDE SEQUENCE</scope>
    <source>
        <strain evidence="2">CGMCC 4.5737</strain>
    </source>
</reference>
<keyword evidence="3" id="KW-1185">Reference proteome</keyword>
<reference evidence="2" key="2">
    <citation type="submission" date="2020-09" db="EMBL/GenBank/DDBJ databases">
        <authorList>
            <person name="Sun Q."/>
            <person name="Zhou Y."/>
        </authorList>
    </citation>
    <scope>NUCLEOTIDE SEQUENCE</scope>
    <source>
        <strain evidence="2">CGMCC 4.5737</strain>
    </source>
</reference>
<feature type="region of interest" description="Disordered" evidence="1">
    <location>
        <begin position="1"/>
        <end position="56"/>
    </location>
</feature>
<dbReference type="RefSeq" id="WP_189053886.1">
    <property type="nucleotide sequence ID" value="NZ_BMMK01000002.1"/>
</dbReference>